<dbReference type="InterPro" id="IPR038301">
    <property type="entry name" value="AraC-like_sf"/>
</dbReference>
<sequence length="173" mass="19465">MVQDSSVTAVASRFARGYLSTRMGHPTDINQPIIETLYCEALVLADEVRSAFDLVPARAGDEDLVRIALSVEGLRTTTRMMHVLAWLLNHRAYFSGELSEFQLRRHGVLPPDRPADPEQLALLEPETCVLIAETQAFHGRIARLDAAWRDRFTVKSDPVQRLHERLGREFGGT</sequence>
<dbReference type="Gene3D" id="1.10.8.930">
    <property type="entry name" value="Protein of unknown function DUF1465"/>
    <property type="match status" value="1"/>
</dbReference>
<gene>
    <name evidence="1" type="ORF">A6F68_00969</name>
</gene>
<evidence type="ECO:0008006" key="3">
    <source>
        <dbReference type="Google" id="ProtNLM"/>
    </source>
</evidence>
<dbReference type="EMBL" id="CP016591">
    <property type="protein sequence ID" value="ANY19494.1"/>
    <property type="molecule type" value="Genomic_DNA"/>
</dbReference>
<name>A0A1B2ABM3_9SPHN</name>
<organism evidence="1 2">
    <name type="scientific">Tsuneonella dongtanensis</name>
    <dbReference type="NCBI Taxonomy" id="692370"/>
    <lineage>
        <taxon>Bacteria</taxon>
        <taxon>Pseudomonadati</taxon>
        <taxon>Pseudomonadota</taxon>
        <taxon>Alphaproteobacteria</taxon>
        <taxon>Sphingomonadales</taxon>
        <taxon>Erythrobacteraceae</taxon>
        <taxon>Tsuneonella</taxon>
    </lineage>
</organism>
<evidence type="ECO:0000313" key="2">
    <source>
        <dbReference type="Proteomes" id="UP000092932"/>
    </source>
</evidence>
<dbReference type="Proteomes" id="UP000092932">
    <property type="component" value="Chromosome"/>
</dbReference>
<dbReference type="STRING" id="692370.A6F68_00969"/>
<dbReference type="KEGG" id="ado:A6F68_00969"/>
<reference evidence="1 2" key="1">
    <citation type="submission" date="2016-07" db="EMBL/GenBank/DDBJ databases">
        <title>Complete genome sequence of Altererythrobacter dongtanensis KCTC 22672, a type strain with esterase isolated from tidal flat.</title>
        <authorList>
            <person name="Cheng H."/>
            <person name="Wu Y.-H."/>
            <person name="Zhou P."/>
            <person name="Huo Y.-Y."/>
            <person name="Wang C.-S."/>
            <person name="Xu X.-W."/>
        </authorList>
    </citation>
    <scope>NUCLEOTIDE SEQUENCE [LARGE SCALE GENOMIC DNA]</scope>
    <source>
        <strain evidence="1 2">KCTC 22672</strain>
    </source>
</reference>
<protein>
    <recommendedName>
        <fullName evidence="3">Regulator of CtrA degradation</fullName>
    </recommendedName>
</protein>
<accession>A0A1B2ABM3</accession>
<dbReference type="PATRIC" id="fig|692370.5.peg.984"/>
<evidence type="ECO:0000313" key="1">
    <source>
        <dbReference type="EMBL" id="ANY19494.1"/>
    </source>
</evidence>
<dbReference type="Pfam" id="PF07323">
    <property type="entry name" value="DUF1465"/>
    <property type="match status" value="1"/>
</dbReference>
<keyword evidence="2" id="KW-1185">Reference proteome</keyword>
<dbReference type="AlphaFoldDB" id="A0A1B2ABM3"/>
<dbReference type="InterPro" id="IPR010848">
    <property type="entry name" value="DUF1465"/>
</dbReference>
<proteinExistence type="predicted"/>